<dbReference type="GO" id="GO:0016491">
    <property type="term" value="F:oxidoreductase activity"/>
    <property type="evidence" value="ECO:0007669"/>
    <property type="project" value="InterPro"/>
</dbReference>
<reference evidence="2 3" key="2">
    <citation type="submission" date="2020-02" db="EMBL/GenBank/DDBJ databases">
        <title>Candidatus Galacturonibacter soehngenii shows hetero-acetogenic catabolism of galacturonic acid but lacks a canonical carbon monoxide dehydrogenase/acetyl-CoA synthase complex.</title>
        <authorList>
            <person name="Diender M."/>
            <person name="Stouten G.R."/>
            <person name="Petersen J.F."/>
            <person name="Nielsen P.H."/>
            <person name="Dueholm M.S."/>
            <person name="Pronk J.T."/>
            <person name="Van Loosdrecht M.C.M."/>
        </authorList>
    </citation>
    <scope>NUCLEOTIDE SEQUENCE [LARGE SCALE GENOMIC DNA]</scope>
    <source>
        <strain evidence="2">GalUA</strain>
    </source>
</reference>
<dbReference type="PANTHER" id="PTHR42846">
    <property type="entry name" value="NI-SIROHYDROCHLORIN A,C-DIAMIDE REDUCTIVE CYCLASE COMPLEX, COMPONENT CFBD"/>
    <property type="match status" value="1"/>
</dbReference>
<dbReference type="Pfam" id="PF00148">
    <property type="entry name" value="Oxidored_nitro"/>
    <property type="match status" value="1"/>
</dbReference>
<dbReference type="Proteomes" id="UP000461768">
    <property type="component" value="Unassembled WGS sequence"/>
</dbReference>
<evidence type="ECO:0000313" key="2">
    <source>
        <dbReference type="EMBL" id="KAB1439771.1"/>
    </source>
</evidence>
<accession>A0A7V7QM90</accession>
<keyword evidence="3" id="KW-1185">Reference proteome</keyword>
<dbReference type="PANTHER" id="PTHR42846:SF1">
    <property type="entry name" value="NI-SIROHYDROCHLORIN A,C-DIAMIDE REDUCTIVE CYCLASE COMPLEX, COMPONENT CFBD"/>
    <property type="match status" value="1"/>
</dbReference>
<dbReference type="RefSeq" id="WP_151142615.1">
    <property type="nucleotide sequence ID" value="NZ_WAGX01000004.1"/>
</dbReference>
<name>A0A7V7QM90_9FIRM</name>
<evidence type="ECO:0000259" key="1">
    <source>
        <dbReference type="Pfam" id="PF00148"/>
    </source>
</evidence>
<proteinExistence type="predicted"/>
<evidence type="ECO:0000313" key="3">
    <source>
        <dbReference type="Proteomes" id="UP000461768"/>
    </source>
</evidence>
<dbReference type="InterPro" id="IPR052673">
    <property type="entry name" value="Ni-siroh_cyclase_CfbD"/>
</dbReference>
<protein>
    <recommendedName>
        <fullName evidence="1">Nitrogenase/oxidoreductase component 1 domain-containing protein</fullName>
    </recommendedName>
</protein>
<reference evidence="2 3" key="1">
    <citation type="submission" date="2019-09" db="EMBL/GenBank/DDBJ databases">
        <authorList>
            <person name="Valk L.C."/>
        </authorList>
    </citation>
    <scope>NUCLEOTIDE SEQUENCE [LARGE SCALE GENOMIC DNA]</scope>
    <source>
        <strain evidence="2">GalUA</strain>
    </source>
</reference>
<organism evidence="2 3">
    <name type="scientific">Candidatus Galacturonatibacter soehngenii</name>
    <dbReference type="NCBI Taxonomy" id="2307010"/>
    <lineage>
        <taxon>Bacteria</taxon>
        <taxon>Bacillati</taxon>
        <taxon>Bacillota</taxon>
        <taxon>Clostridia</taxon>
        <taxon>Lachnospirales</taxon>
        <taxon>Lachnospiraceae</taxon>
        <taxon>Candidatus Galacturonatibacter</taxon>
    </lineage>
</organism>
<dbReference type="Gene3D" id="3.40.50.1980">
    <property type="entry name" value="Nitrogenase molybdenum iron protein domain"/>
    <property type="match status" value="1"/>
</dbReference>
<dbReference type="SUPFAM" id="SSF53807">
    <property type="entry name" value="Helical backbone' metal receptor"/>
    <property type="match status" value="1"/>
</dbReference>
<dbReference type="AlphaFoldDB" id="A0A7V7QM90"/>
<dbReference type="OrthoDB" id="495776at2"/>
<dbReference type="EMBL" id="WAGX01000004">
    <property type="protein sequence ID" value="KAB1439771.1"/>
    <property type="molecule type" value="Genomic_DNA"/>
</dbReference>
<dbReference type="InterPro" id="IPR000510">
    <property type="entry name" value="Nase/OxRdtase_comp1"/>
</dbReference>
<gene>
    <name evidence="2" type="ORF">F7O84_05140</name>
</gene>
<sequence>MSGTNRTYRLSEIESNQGITFSHAAATPGHHCPMHTALAAMRNIRGISSLVLGMPECSFYSRYVMENPVEGTGELHYTYVLDSNEVVFGCREGLIKALEEMERDGAKAIMVIMTCIPALIGEDVKEITETFSLEHNAKAVCIDMAHYKRNGYEAGYYEGYEALGDFCMKKELNSNLVSILGAHKGREGEGLKNWLKNNAFELLEIETGFMLEDFLKITSSAFIIVTNIHYLPLANKLKKEYNIPFVFLGGAYSVSEITACYETIKEQLQLQELPEFVGINELKELEDNIKSQFTGSRFIIPAIIEDVLLLTNYLTSLSMKPCVLHIEEYQLWMQEWKKSILHQSVDPYITFVVQQEINQDAFEKSGFLEEKGFRFSIGETSLKEVASMKIERFFLTSLFGYERTNALLHSLKHLRKEE</sequence>
<feature type="domain" description="Nitrogenase/oxidoreductase component 1" evidence="1">
    <location>
        <begin position="32"/>
        <end position="388"/>
    </location>
</feature>
<comment type="caution">
    <text evidence="2">The sequence shown here is derived from an EMBL/GenBank/DDBJ whole genome shotgun (WGS) entry which is preliminary data.</text>
</comment>